<dbReference type="EMBL" id="CP111016">
    <property type="protein sequence ID" value="WAR05899.1"/>
    <property type="molecule type" value="Genomic_DNA"/>
</dbReference>
<keyword evidence="6" id="KW-0106">Calcium</keyword>
<organism evidence="11 12">
    <name type="scientific">Mya arenaria</name>
    <name type="common">Soft-shell clam</name>
    <dbReference type="NCBI Taxonomy" id="6604"/>
    <lineage>
        <taxon>Eukaryota</taxon>
        <taxon>Metazoa</taxon>
        <taxon>Spiralia</taxon>
        <taxon>Lophotrochozoa</taxon>
        <taxon>Mollusca</taxon>
        <taxon>Bivalvia</taxon>
        <taxon>Autobranchia</taxon>
        <taxon>Heteroconchia</taxon>
        <taxon>Euheterodonta</taxon>
        <taxon>Imparidentia</taxon>
        <taxon>Neoheterodontei</taxon>
        <taxon>Myida</taxon>
        <taxon>Myoidea</taxon>
        <taxon>Myidae</taxon>
        <taxon>Mya</taxon>
    </lineage>
</organism>
<keyword evidence="9" id="KW-0732">Signal</keyword>
<comment type="subunit">
    <text evidence="3">Homotrimer.</text>
</comment>
<accession>A0ABY7EBW0</accession>
<evidence type="ECO:0000313" key="12">
    <source>
        <dbReference type="Proteomes" id="UP001164746"/>
    </source>
</evidence>
<feature type="transmembrane region" description="Helical" evidence="8">
    <location>
        <begin position="334"/>
        <end position="354"/>
    </location>
</feature>
<evidence type="ECO:0000313" key="11">
    <source>
        <dbReference type="EMBL" id="WAR05899.1"/>
    </source>
</evidence>
<dbReference type="InterPro" id="IPR051941">
    <property type="entry name" value="BG_Antigen-Binding_Lectin"/>
</dbReference>
<dbReference type="Gene3D" id="2.60.120.260">
    <property type="entry name" value="Galactose-binding domain-like"/>
    <property type="match status" value="2"/>
</dbReference>
<evidence type="ECO:0000256" key="5">
    <source>
        <dbReference type="ARBA" id="ARBA00022734"/>
    </source>
</evidence>
<evidence type="ECO:0000256" key="4">
    <source>
        <dbReference type="ARBA" id="ARBA00022723"/>
    </source>
</evidence>
<evidence type="ECO:0000256" key="6">
    <source>
        <dbReference type="ARBA" id="ARBA00022837"/>
    </source>
</evidence>
<comment type="similarity">
    <text evidence="2">Belongs to the fucolectin family.</text>
</comment>
<name>A0ABY7EBW0_MYAAR</name>
<evidence type="ECO:0000256" key="8">
    <source>
        <dbReference type="SAM" id="Phobius"/>
    </source>
</evidence>
<dbReference type="InterPro" id="IPR008979">
    <property type="entry name" value="Galactose-bd-like_sf"/>
</dbReference>
<proteinExistence type="inferred from homology"/>
<keyword evidence="7" id="KW-1015">Disulfide bond</keyword>
<dbReference type="SMART" id="SM00607">
    <property type="entry name" value="FTP"/>
    <property type="match status" value="2"/>
</dbReference>
<keyword evidence="5" id="KW-0430">Lectin</keyword>
<evidence type="ECO:0000256" key="7">
    <source>
        <dbReference type="ARBA" id="ARBA00023157"/>
    </source>
</evidence>
<keyword evidence="8" id="KW-0812">Transmembrane</keyword>
<dbReference type="PANTHER" id="PTHR45713">
    <property type="entry name" value="FTP DOMAIN-CONTAINING PROTEIN"/>
    <property type="match status" value="1"/>
</dbReference>
<keyword evidence="8" id="KW-0472">Membrane</keyword>
<dbReference type="Pfam" id="PF22633">
    <property type="entry name" value="F5_F8_type_C_2"/>
    <property type="match status" value="2"/>
</dbReference>
<feature type="chain" id="PRO_5046683305" evidence="9">
    <location>
        <begin position="26"/>
        <end position="413"/>
    </location>
</feature>
<keyword evidence="12" id="KW-1185">Reference proteome</keyword>
<dbReference type="SUPFAM" id="SSF49785">
    <property type="entry name" value="Galactose-binding domain-like"/>
    <property type="match status" value="2"/>
</dbReference>
<evidence type="ECO:0000256" key="1">
    <source>
        <dbReference type="ARBA" id="ARBA00002219"/>
    </source>
</evidence>
<protein>
    <submittedName>
        <fullName evidence="11">FUCL6-like protein</fullName>
    </submittedName>
</protein>
<dbReference type="InterPro" id="IPR006585">
    <property type="entry name" value="FTP1"/>
</dbReference>
<evidence type="ECO:0000256" key="2">
    <source>
        <dbReference type="ARBA" id="ARBA00010147"/>
    </source>
</evidence>
<evidence type="ECO:0000256" key="9">
    <source>
        <dbReference type="SAM" id="SignalP"/>
    </source>
</evidence>
<feature type="domain" description="Fucolectin tachylectin-4 pentraxin-1" evidence="10">
    <location>
        <begin position="168"/>
        <end position="308"/>
    </location>
</feature>
<evidence type="ECO:0000256" key="3">
    <source>
        <dbReference type="ARBA" id="ARBA00011233"/>
    </source>
</evidence>
<sequence length="413" mass="45702">MVYLNMDSLLVPLELSFLLFAAVYAQGTSNVALWKTASQSSNFGQPALRGVDGNVGNNAMESGSCFHTRKEYQPWWRVDLHQDYYITSVVIHNRLDHCCAGRARNIELTIGKSLDSMNQAGYLDGGLTTHTFTVEQPLIGRFVQLQLKGITEFFHLCEVEVMAYPSGTSNVALWKTASQSSNFGQPALRGVDGNVGNNAMESGSCFHTRKEYQPWWRVDLHQDYYITSVVIHNRLDHCCAGRARNIKLTIGKSLDSMSQAGYLDGGLTTTHTFTVDPPLVGRFVQLQLKGITEFFHLCEVEVMAYPSDSDEGNDVNSVDSNKTAVKEFPVNTTVISGIGGVCALVILGAAGILLKRKISNGYCHKADETSERQENCSRTGESSFTVQTMEPSLYEELSLRESKTYTELGNGWQ</sequence>
<reference evidence="11" key="1">
    <citation type="submission" date="2022-11" db="EMBL/GenBank/DDBJ databases">
        <title>Centuries of genome instability and evolution in soft-shell clam transmissible cancer (bioRxiv).</title>
        <authorList>
            <person name="Hart S.F.M."/>
            <person name="Yonemitsu M.A."/>
            <person name="Giersch R.M."/>
            <person name="Beal B.F."/>
            <person name="Arriagada G."/>
            <person name="Davis B.W."/>
            <person name="Ostrander E.A."/>
            <person name="Goff S.P."/>
            <person name="Metzger M.J."/>
        </authorList>
    </citation>
    <scope>NUCLEOTIDE SEQUENCE</scope>
    <source>
        <strain evidence="11">MELC-2E11</strain>
        <tissue evidence="11">Siphon/mantle</tissue>
    </source>
</reference>
<feature type="domain" description="Fucolectin tachylectin-4 pentraxin-1" evidence="10">
    <location>
        <begin position="28"/>
        <end position="167"/>
    </location>
</feature>
<feature type="signal peptide" evidence="9">
    <location>
        <begin position="1"/>
        <end position="25"/>
    </location>
</feature>
<dbReference type="Proteomes" id="UP001164746">
    <property type="component" value="Chromosome 5"/>
</dbReference>
<keyword evidence="8" id="KW-1133">Transmembrane helix</keyword>
<keyword evidence="4" id="KW-0479">Metal-binding</keyword>
<evidence type="ECO:0000259" key="10">
    <source>
        <dbReference type="SMART" id="SM00607"/>
    </source>
</evidence>
<gene>
    <name evidence="11" type="ORF">MAR_021268</name>
</gene>
<comment type="function">
    <text evidence="1">Acts as a defensive agent. Recognizes blood group fucosylated oligosaccharides including A, B, H and Lewis B-type antigens. Does not recognize Lewis A antigen and has low affinity for monovalent haptens.</text>
</comment>
<dbReference type="PANTHER" id="PTHR45713:SF15">
    <property type="entry name" value="F5_8 TYPE C DOMAIN-CONTAINING PROTEIN"/>
    <property type="match status" value="1"/>
</dbReference>